<reference evidence="1 2" key="1">
    <citation type="submission" date="2019-06" db="EMBL/GenBank/DDBJ databases">
        <title>Genomic insights into carbon and energy metabolism of Deferribacter autotrophicus revealed new metabolic traits in the phylum Deferribacteres.</title>
        <authorList>
            <person name="Slobodkin A.I."/>
            <person name="Slobodkina G.B."/>
            <person name="Allioux M."/>
            <person name="Alain K."/>
            <person name="Jebbar M."/>
            <person name="Shadrin V."/>
            <person name="Kublanov I.V."/>
            <person name="Toshchakov S.V."/>
            <person name="Bonch-Osmolovskaya E.A."/>
        </authorList>
    </citation>
    <scope>NUCLEOTIDE SEQUENCE [LARGE SCALE GENOMIC DNA]</scope>
    <source>
        <strain evidence="1 2">SL50</strain>
    </source>
</reference>
<comment type="caution">
    <text evidence="1">The sequence shown here is derived from an EMBL/GenBank/DDBJ whole genome shotgun (WGS) entry which is preliminary data.</text>
</comment>
<dbReference type="EMBL" id="VFJB01000005">
    <property type="protein sequence ID" value="KAA0257984.1"/>
    <property type="molecule type" value="Genomic_DNA"/>
</dbReference>
<accession>A0A5A8F5J8</accession>
<dbReference type="InterPro" id="IPR007487">
    <property type="entry name" value="ABC_transpt-TYRBP-like"/>
</dbReference>
<dbReference type="RefSeq" id="WP_149266305.1">
    <property type="nucleotide sequence ID" value="NZ_VFJB01000005.1"/>
</dbReference>
<dbReference type="OrthoDB" id="9776955at2"/>
<name>A0A5A8F5J8_9BACT</name>
<evidence type="ECO:0000313" key="1">
    <source>
        <dbReference type="EMBL" id="KAA0257984.1"/>
    </source>
</evidence>
<protein>
    <submittedName>
        <fullName evidence="1">ABC transporter substrate-binding protein</fullName>
    </submittedName>
</protein>
<gene>
    <name evidence="1" type="ORF">FHQ18_06215</name>
</gene>
<dbReference type="InterPro" id="IPR028082">
    <property type="entry name" value="Peripla_BP_I"/>
</dbReference>
<dbReference type="Gene3D" id="3.40.50.2300">
    <property type="match status" value="2"/>
</dbReference>
<proteinExistence type="predicted"/>
<evidence type="ECO:0000313" key="2">
    <source>
        <dbReference type="Proteomes" id="UP000322876"/>
    </source>
</evidence>
<keyword evidence="2" id="KW-1185">Reference proteome</keyword>
<dbReference type="AlphaFoldDB" id="A0A5A8F5J8"/>
<sequence length="319" mass="34430">MKKLLSIILLGMLLILPNFVYAKVIKVGITQIVEHPALDACRKGIIDKLKELGYIEGKNIEYDIQIAQGNIATANQIAKKFVGDKKDIIIAIATPTALAVANATKKIPIVISAITDPVGAKLVKSLERPGTNVTGTTDMSPVKEQLNLFNELNIKVKNIGVIYNAGEANSRTLVKLTKKYSKEYGWNVVEATVTNSSGVLMAAKSLVGRVDGIYIPTDNTVVSALEAVLQVAYDNKIPVITGDTDSVERGALASLGMNYYKLGLQTGEIVYKIIHGANPATTPVETLKDLELFINLKAAKKMGVNVPEEMIKKATKVIK</sequence>
<dbReference type="Proteomes" id="UP000322876">
    <property type="component" value="Unassembled WGS sequence"/>
</dbReference>
<dbReference type="CDD" id="cd06325">
    <property type="entry name" value="PBP1_ABC_unchar_transporter"/>
    <property type="match status" value="1"/>
</dbReference>
<dbReference type="PANTHER" id="PTHR35271">
    <property type="entry name" value="ABC TRANSPORTER, SUBSTRATE-BINDING LIPOPROTEIN-RELATED"/>
    <property type="match status" value="1"/>
</dbReference>
<organism evidence="1 2">
    <name type="scientific">Deferribacter autotrophicus</name>
    <dbReference type="NCBI Taxonomy" id="500465"/>
    <lineage>
        <taxon>Bacteria</taxon>
        <taxon>Pseudomonadati</taxon>
        <taxon>Deferribacterota</taxon>
        <taxon>Deferribacteres</taxon>
        <taxon>Deferribacterales</taxon>
        <taxon>Deferribacteraceae</taxon>
        <taxon>Deferribacter</taxon>
    </lineage>
</organism>
<dbReference type="PANTHER" id="PTHR35271:SF1">
    <property type="entry name" value="ABC TRANSPORTER, SUBSTRATE-BINDING LIPOPROTEIN"/>
    <property type="match status" value="1"/>
</dbReference>
<dbReference type="Pfam" id="PF04392">
    <property type="entry name" value="ABC_sub_bind"/>
    <property type="match status" value="1"/>
</dbReference>
<dbReference type="SUPFAM" id="SSF53822">
    <property type="entry name" value="Periplasmic binding protein-like I"/>
    <property type="match status" value="1"/>
</dbReference>